<dbReference type="NCBIfam" id="TIGR03544">
    <property type="entry name" value="DivI1A_domain"/>
    <property type="match status" value="1"/>
</dbReference>
<accession>A0ABZ2RR32</accession>
<evidence type="ECO:0000256" key="4">
    <source>
        <dbReference type="ARBA" id="ARBA00023054"/>
    </source>
</evidence>
<keyword evidence="2" id="KW-0963">Cytoplasm</keyword>
<dbReference type="Gene3D" id="6.10.250.660">
    <property type="match status" value="1"/>
</dbReference>
<organism evidence="6 7">
    <name type="scientific">[Mycoplasma] gypis</name>
    <dbReference type="NCBI Taxonomy" id="92404"/>
    <lineage>
        <taxon>Bacteria</taxon>
        <taxon>Bacillati</taxon>
        <taxon>Mycoplasmatota</taxon>
        <taxon>Mycoplasmoidales</taxon>
        <taxon>Metamycoplasmataceae</taxon>
        <taxon>Metamycoplasma</taxon>
    </lineage>
</organism>
<name>A0ABZ2RR32_9BACT</name>
<evidence type="ECO:0000313" key="6">
    <source>
        <dbReference type="EMBL" id="WXL28677.1"/>
    </source>
</evidence>
<dbReference type="InterPro" id="IPR007793">
    <property type="entry name" value="DivIVA_fam"/>
</dbReference>
<dbReference type="InterPro" id="IPR019933">
    <property type="entry name" value="DivIVA_domain"/>
</dbReference>
<evidence type="ECO:0000256" key="3">
    <source>
        <dbReference type="ARBA" id="ARBA00022618"/>
    </source>
</evidence>
<gene>
    <name evidence="6" type="ORF">WG616_01495</name>
</gene>
<dbReference type="EMBL" id="CP148066">
    <property type="protein sequence ID" value="WXL28677.1"/>
    <property type="molecule type" value="Genomic_DNA"/>
</dbReference>
<keyword evidence="4" id="KW-0175">Coiled coil</keyword>
<comment type="subcellular location">
    <subcellularLocation>
        <location evidence="1">Cytoplasm</location>
    </subcellularLocation>
</comment>
<dbReference type="Pfam" id="PF05103">
    <property type="entry name" value="DivIVA"/>
    <property type="match status" value="1"/>
</dbReference>
<keyword evidence="3" id="KW-0132">Cell division</keyword>
<keyword evidence="5" id="KW-0131">Cell cycle</keyword>
<dbReference type="Proteomes" id="UP001460679">
    <property type="component" value="Chromosome"/>
</dbReference>
<evidence type="ECO:0000256" key="5">
    <source>
        <dbReference type="ARBA" id="ARBA00023306"/>
    </source>
</evidence>
<evidence type="ECO:0000256" key="2">
    <source>
        <dbReference type="ARBA" id="ARBA00022490"/>
    </source>
</evidence>
<protein>
    <submittedName>
        <fullName evidence="6">DivIVA domain-containing protein</fullName>
    </submittedName>
</protein>
<proteinExistence type="predicted"/>
<reference evidence="6" key="1">
    <citation type="submission" date="2024-03" db="EMBL/GenBank/DDBJ databases">
        <title>Complete genome sequence of Mycoplasma gypis type strain B1/T1.</title>
        <authorList>
            <person name="Spergser J."/>
        </authorList>
    </citation>
    <scope>NUCLEOTIDE SEQUENCE [LARGE SCALE GENOMIC DNA]</scope>
    <source>
        <strain evidence="6">B1/T1</strain>
    </source>
</reference>
<evidence type="ECO:0000313" key="7">
    <source>
        <dbReference type="Proteomes" id="UP001460679"/>
    </source>
</evidence>
<dbReference type="RefSeq" id="WP_205498601.1">
    <property type="nucleotide sequence ID" value="NZ_CP148066.1"/>
</dbReference>
<evidence type="ECO:0000256" key="1">
    <source>
        <dbReference type="ARBA" id="ARBA00004496"/>
    </source>
</evidence>
<sequence length="53" mass="6296">MPKVSVDQIYKKKFSASLNGYNPEEVDEFLDLLLNDIKEYQYQIEILKSKIKE</sequence>
<keyword evidence="7" id="KW-1185">Reference proteome</keyword>